<evidence type="ECO:0000313" key="2">
    <source>
        <dbReference type="EMBL" id="EFH40541.1"/>
    </source>
</evidence>
<proteinExistence type="predicted"/>
<dbReference type="Proteomes" id="UP000008694">
    <property type="component" value="Unassembled WGS sequence"/>
</dbReference>
<dbReference type="eggNOG" id="ENOG502R8XN">
    <property type="taxonomic scope" value="Eukaryota"/>
</dbReference>
<evidence type="ECO:0000313" key="3">
    <source>
        <dbReference type="Proteomes" id="UP000008694"/>
    </source>
</evidence>
<dbReference type="EMBL" id="GL348720">
    <property type="protein sequence ID" value="EFH40541.1"/>
    <property type="molecule type" value="Genomic_DNA"/>
</dbReference>
<gene>
    <name evidence="2" type="ORF">ARALYDRAFT_918479</name>
</gene>
<protein>
    <recommendedName>
        <fullName evidence="1">KIB1-4 beta-propeller domain-containing protein</fullName>
    </recommendedName>
</protein>
<reference evidence="3" key="1">
    <citation type="journal article" date="2011" name="Nat. Genet.">
        <title>The Arabidopsis lyrata genome sequence and the basis of rapid genome size change.</title>
        <authorList>
            <person name="Hu T.T."/>
            <person name="Pattyn P."/>
            <person name="Bakker E.G."/>
            <person name="Cao J."/>
            <person name="Cheng J.-F."/>
            <person name="Clark R.M."/>
            <person name="Fahlgren N."/>
            <person name="Fawcett J.A."/>
            <person name="Grimwood J."/>
            <person name="Gundlach H."/>
            <person name="Haberer G."/>
            <person name="Hollister J.D."/>
            <person name="Ossowski S."/>
            <person name="Ottilar R.P."/>
            <person name="Salamov A.A."/>
            <person name="Schneeberger K."/>
            <person name="Spannagl M."/>
            <person name="Wang X."/>
            <person name="Yang L."/>
            <person name="Nasrallah M.E."/>
            <person name="Bergelson J."/>
            <person name="Carrington J.C."/>
            <person name="Gaut B.S."/>
            <person name="Schmutz J."/>
            <person name="Mayer K.F.X."/>
            <person name="Van de Peer Y."/>
            <person name="Grigoriev I.V."/>
            <person name="Nordborg M."/>
            <person name="Weigel D."/>
            <person name="Guo Y.-L."/>
        </authorList>
    </citation>
    <scope>NUCLEOTIDE SEQUENCE [LARGE SCALE GENOMIC DNA]</scope>
    <source>
        <strain evidence="3">cv. MN47</strain>
    </source>
</reference>
<dbReference type="PANTHER" id="PTHR44259:SF92">
    <property type="entry name" value="PROTEIN, PUTATIVE (DUF295)-RELATED"/>
    <property type="match status" value="1"/>
</dbReference>
<feature type="domain" description="KIB1-4 beta-propeller" evidence="1">
    <location>
        <begin position="56"/>
        <end position="342"/>
    </location>
</feature>
<dbReference type="InterPro" id="IPR050942">
    <property type="entry name" value="F-box_BR-signaling"/>
</dbReference>
<dbReference type="PANTHER" id="PTHR44259">
    <property type="entry name" value="OS07G0183000 PROTEIN-RELATED"/>
    <property type="match status" value="1"/>
</dbReference>
<accession>D7MTK0</accession>
<name>D7MTK0_ARALL</name>
<evidence type="ECO:0000259" key="1">
    <source>
        <dbReference type="Pfam" id="PF03478"/>
    </source>
</evidence>
<sequence length="371" mass="43064">MSLLFGLVAKHYVEEGDTTRLCSYPLQTPYMLVNYSFEQDESTNEEENMFVSYNLFNLRSEKIIKITGKKFPKVLYQRFILLGTSRGWAVFMGMNDSTIYLSDIFNPWSSKSSPKTISLPPLAFPNFEMTINVSLSTPFPDHDNNSIVSITFCGSKLSYCMPNRDLEWTTINIPFSSDIDSHVVYSRKDQMFYLLSTGCAYMVTLDLKNNKNPTFMQLQFENFPLIPQHEWEILSSCSRSDYMMETSSGERFIIHWYVTYVEPTRNGNRTKIYGKTKRFMVFRIEKDDKYKGRRMIASYTDNIGDLCIFIGENEIFCLEACKYPGLKPNSIYYVSYGFGVYDISNRSAREYKLNDFPTFCGNACFLSPLLH</sequence>
<dbReference type="InterPro" id="IPR005174">
    <property type="entry name" value="KIB1-4_b-propeller"/>
</dbReference>
<dbReference type="AlphaFoldDB" id="D7MTK0"/>
<dbReference type="HOGENOM" id="CLU_023149_2_0_1"/>
<dbReference type="Gramene" id="scaffold_801879.1">
    <property type="protein sequence ID" value="scaffold_801879.1"/>
    <property type="gene ID" value="scaffold_801879.1"/>
</dbReference>
<dbReference type="KEGG" id="aly:9300358"/>
<dbReference type="OrthoDB" id="1519185at2759"/>
<keyword evidence="3" id="KW-1185">Reference proteome</keyword>
<dbReference type="Pfam" id="PF03478">
    <property type="entry name" value="Beta-prop_KIB1-4"/>
    <property type="match status" value="1"/>
</dbReference>
<organism evidence="3">
    <name type="scientific">Arabidopsis lyrata subsp. lyrata</name>
    <name type="common">Lyre-leaved rock-cress</name>
    <dbReference type="NCBI Taxonomy" id="81972"/>
    <lineage>
        <taxon>Eukaryota</taxon>
        <taxon>Viridiplantae</taxon>
        <taxon>Streptophyta</taxon>
        <taxon>Embryophyta</taxon>
        <taxon>Tracheophyta</taxon>
        <taxon>Spermatophyta</taxon>
        <taxon>Magnoliopsida</taxon>
        <taxon>eudicotyledons</taxon>
        <taxon>Gunneridae</taxon>
        <taxon>Pentapetalae</taxon>
        <taxon>rosids</taxon>
        <taxon>malvids</taxon>
        <taxon>Brassicales</taxon>
        <taxon>Brassicaceae</taxon>
        <taxon>Camelineae</taxon>
        <taxon>Arabidopsis</taxon>
    </lineage>
</organism>